<feature type="transmembrane region" description="Helical" evidence="2">
    <location>
        <begin position="381"/>
        <end position="402"/>
    </location>
</feature>
<dbReference type="KEGG" id="taqu:KDW03_01660"/>
<keyword evidence="2" id="KW-0812">Transmembrane</keyword>
<evidence type="ECO:0000256" key="1">
    <source>
        <dbReference type="ARBA" id="ARBA00022612"/>
    </source>
</evidence>
<evidence type="ECO:0000256" key="2">
    <source>
        <dbReference type="SAM" id="Phobius"/>
    </source>
</evidence>
<dbReference type="PANTHER" id="PTHR37813:SF1">
    <property type="entry name" value="FELS-2 PROPHAGE PROTEIN"/>
    <property type="match status" value="1"/>
</dbReference>
<name>A0AAX3BE10_9SPIR</name>
<dbReference type="EMBL" id="CP073355">
    <property type="protein sequence ID" value="URA10534.1"/>
    <property type="molecule type" value="Genomic_DNA"/>
</dbReference>
<organism evidence="4 5">
    <name type="scientific">Thermospira aquatica</name>
    <dbReference type="NCBI Taxonomy" id="2828656"/>
    <lineage>
        <taxon>Bacteria</taxon>
        <taxon>Pseudomonadati</taxon>
        <taxon>Spirochaetota</taxon>
        <taxon>Spirochaetia</taxon>
        <taxon>Brevinematales</taxon>
        <taxon>Thermospiraceae</taxon>
        <taxon>Thermospira</taxon>
    </lineage>
</organism>
<reference evidence="4" key="2">
    <citation type="submission" date="2022-06" db="EMBL/GenBank/DDBJ databases">
        <title>Thermospira aquatica gen. nov., sp. nov.</title>
        <authorList>
            <person name="Ben Ali Gam Z."/>
            <person name="Labat M."/>
        </authorList>
    </citation>
    <scope>NUCLEOTIDE SEQUENCE</scope>
    <source>
        <strain evidence="4">F1F22</strain>
    </source>
</reference>
<evidence type="ECO:0000313" key="4">
    <source>
        <dbReference type="EMBL" id="URA10534.1"/>
    </source>
</evidence>
<feature type="transmembrane region" description="Helical" evidence="2">
    <location>
        <begin position="423"/>
        <end position="441"/>
    </location>
</feature>
<feature type="transmembrane region" description="Helical" evidence="2">
    <location>
        <begin position="473"/>
        <end position="495"/>
    </location>
</feature>
<dbReference type="Pfam" id="PF10145">
    <property type="entry name" value="PhageMin_Tail"/>
    <property type="match status" value="1"/>
</dbReference>
<dbReference type="PANTHER" id="PTHR37813">
    <property type="entry name" value="FELS-2 PROPHAGE PROTEIN"/>
    <property type="match status" value="1"/>
</dbReference>
<protein>
    <submittedName>
        <fullName evidence="4">Phage tail tape measure protein</fullName>
    </submittedName>
</protein>
<dbReference type="RefSeq" id="WP_271435661.1">
    <property type="nucleotide sequence ID" value="NZ_CP073355.1"/>
</dbReference>
<keyword evidence="5" id="KW-1185">Reference proteome</keyword>
<keyword evidence="1" id="KW-1188">Viral release from host cell</keyword>
<reference evidence="4" key="1">
    <citation type="submission" date="2021-04" db="EMBL/GenBank/DDBJ databases">
        <authorList>
            <person name="Postec A."/>
        </authorList>
    </citation>
    <scope>NUCLEOTIDE SEQUENCE</scope>
    <source>
        <strain evidence="4">F1F22</strain>
    </source>
</reference>
<keyword evidence="2" id="KW-1133">Transmembrane helix</keyword>
<dbReference type="NCBIfam" id="TIGR01760">
    <property type="entry name" value="tape_meas_TP901"/>
    <property type="match status" value="1"/>
</dbReference>
<dbReference type="Proteomes" id="UP001056539">
    <property type="component" value="Chromosome"/>
</dbReference>
<accession>A0AAX3BE10</accession>
<evidence type="ECO:0000313" key="5">
    <source>
        <dbReference type="Proteomes" id="UP001056539"/>
    </source>
</evidence>
<dbReference type="InterPro" id="IPR010090">
    <property type="entry name" value="Phage_tape_meas"/>
</dbReference>
<sequence length="504" mass="52738">MSPLQAFIVFKAIDQATSTIRKITSATNLQIDRLKNLQLGAFAVGGAFALLTKKMVDTASSIDSATAPLRTVVTSTMGGLNKSIEAMKSAATQWSAVHSQSIEEFLSASYQMSSAGLNDIQAIEGTRKALALATATMGDNNEAANLLALAYNNFGDNTRDVAGEMGRLGDVLAVTQNTFQITNLGQLTEGLKYASASALAAKISFEQMNTVVGMLNSVGLQGSMAGTSFANAVTQMTKASESLGFALVQNAEGGLDFIGTLENIKKATEGMSAIEMQDALNKAFGQEASRGIALLLGQLDKLKESYKQVANATGKLESAQKAMEDVFAIKSKIFGNNIKLLSASIGTHFVGALSKLLDIINPILASVSSFVSKHPAISGTIAMLIGGIMGLATVIGILATVTTITKTGMGAMFIKEFAYYSEYIKIFIGKILALIGITQAWNRAQQAMTIASAFGVKGFALLTTGVKAFTASLLANPIFLIVAGIIAVGAAIYIVSRKLCLVIG</sequence>
<gene>
    <name evidence="4" type="ORF">KDW03_01660</name>
</gene>
<dbReference type="AlphaFoldDB" id="A0AAX3BE10"/>
<keyword evidence="2" id="KW-0472">Membrane</keyword>
<proteinExistence type="predicted"/>
<feature type="domain" description="Phage tail tape measure protein" evidence="3">
    <location>
        <begin position="90"/>
        <end position="285"/>
    </location>
</feature>
<evidence type="ECO:0000259" key="3">
    <source>
        <dbReference type="Pfam" id="PF10145"/>
    </source>
</evidence>